<dbReference type="GO" id="GO:0004497">
    <property type="term" value="F:monooxygenase activity"/>
    <property type="evidence" value="ECO:0007669"/>
    <property type="project" value="UniProtKB-KW"/>
</dbReference>
<dbReference type="Pfam" id="PF00067">
    <property type="entry name" value="p450"/>
    <property type="match status" value="1"/>
</dbReference>
<keyword evidence="6" id="KW-0408">Iron</keyword>
<proteinExistence type="inferred from homology"/>
<dbReference type="EMBL" id="BPVZ01000068">
    <property type="protein sequence ID" value="GKV25275.1"/>
    <property type="molecule type" value="Genomic_DNA"/>
</dbReference>
<evidence type="ECO:0000313" key="9">
    <source>
        <dbReference type="Proteomes" id="UP001054252"/>
    </source>
</evidence>
<keyword evidence="9" id="KW-1185">Reference proteome</keyword>
<evidence type="ECO:0008006" key="10">
    <source>
        <dbReference type="Google" id="ProtNLM"/>
    </source>
</evidence>
<comment type="similarity">
    <text evidence="2">Belongs to the cytochrome P450 family.</text>
</comment>
<comment type="cofactor">
    <cofactor evidence="1">
        <name>heme</name>
        <dbReference type="ChEBI" id="CHEBI:30413"/>
    </cofactor>
</comment>
<dbReference type="Proteomes" id="UP001054252">
    <property type="component" value="Unassembled WGS sequence"/>
</dbReference>
<dbReference type="GO" id="GO:0020037">
    <property type="term" value="F:heme binding"/>
    <property type="evidence" value="ECO:0007669"/>
    <property type="project" value="InterPro"/>
</dbReference>
<gene>
    <name evidence="8" type="ORF">SLEP1_g34735</name>
</gene>
<name>A0AAV5KKY6_9ROSI</name>
<keyword evidence="5" id="KW-0560">Oxidoreductase</keyword>
<sequence length="249" mass="28851">MLPDLLLNTHRIPDWSTAILQKTHCTFLFKGPWFSNMDMLITSDPSNVHYVFSSNFSNFPKGPEFKEFFDILGNGIFNADSDLWRSQRRAAQVLLKHDSFHQFLVKTSQSILAERLIPVLDHISDGSPVDLQDVFQRFTFDSICMLVNGYSPGCLSVDFPEVEFAKALDDAEEAIFFRHIRPQSFLKLQRWLNIGKEKNIKIARRILDETISTCIHRKKEELNRKGIMSSNYHDHEEGMYENSCQSIKT</sequence>
<dbReference type="AlphaFoldDB" id="A0AAV5KKY6"/>
<comment type="caution">
    <text evidence="8">The sequence shown here is derived from an EMBL/GenBank/DDBJ whole genome shotgun (WGS) entry which is preliminary data.</text>
</comment>
<organism evidence="8 9">
    <name type="scientific">Rubroshorea leprosula</name>
    <dbReference type="NCBI Taxonomy" id="152421"/>
    <lineage>
        <taxon>Eukaryota</taxon>
        <taxon>Viridiplantae</taxon>
        <taxon>Streptophyta</taxon>
        <taxon>Embryophyta</taxon>
        <taxon>Tracheophyta</taxon>
        <taxon>Spermatophyta</taxon>
        <taxon>Magnoliopsida</taxon>
        <taxon>eudicotyledons</taxon>
        <taxon>Gunneridae</taxon>
        <taxon>Pentapetalae</taxon>
        <taxon>rosids</taxon>
        <taxon>malvids</taxon>
        <taxon>Malvales</taxon>
        <taxon>Dipterocarpaceae</taxon>
        <taxon>Rubroshorea</taxon>
    </lineage>
</organism>
<evidence type="ECO:0000256" key="5">
    <source>
        <dbReference type="ARBA" id="ARBA00023002"/>
    </source>
</evidence>
<evidence type="ECO:0000256" key="6">
    <source>
        <dbReference type="ARBA" id="ARBA00023004"/>
    </source>
</evidence>
<dbReference type="InterPro" id="IPR001128">
    <property type="entry name" value="Cyt_P450"/>
</dbReference>
<reference evidence="8 9" key="1">
    <citation type="journal article" date="2021" name="Commun. Biol.">
        <title>The genome of Shorea leprosula (Dipterocarpaceae) highlights the ecological relevance of drought in aseasonal tropical rainforests.</title>
        <authorList>
            <person name="Ng K.K.S."/>
            <person name="Kobayashi M.J."/>
            <person name="Fawcett J.A."/>
            <person name="Hatakeyama M."/>
            <person name="Paape T."/>
            <person name="Ng C.H."/>
            <person name="Ang C.C."/>
            <person name="Tnah L.H."/>
            <person name="Lee C.T."/>
            <person name="Nishiyama T."/>
            <person name="Sese J."/>
            <person name="O'Brien M.J."/>
            <person name="Copetti D."/>
            <person name="Mohd Noor M.I."/>
            <person name="Ong R.C."/>
            <person name="Putra M."/>
            <person name="Sireger I.Z."/>
            <person name="Indrioko S."/>
            <person name="Kosugi Y."/>
            <person name="Izuno A."/>
            <person name="Isagi Y."/>
            <person name="Lee S.L."/>
            <person name="Shimizu K.K."/>
        </authorList>
    </citation>
    <scope>NUCLEOTIDE SEQUENCE [LARGE SCALE GENOMIC DNA]</scope>
    <source>
        <strain evidence="8">214</strain>
    </source>
</reference>
<evidence type="ECO:0000256" key="3">
    <source>
        <dbReference type="ARBA" id="ARBA00022617"/>
    </source>
</evidence>
<evidence type="ECO:0000256" key="2">
    <source>
        <dbReference type="ARBA" id="ARBA00010617"/>
    </source>
</evidence>
<evidence type="ECO:0000313" key="8">
    <source>
        <dbReference type="EMBL" id="GKV25275.1"/>
    </source>
</evidence>
<evidence type="ECO:0000256" key="7">
    <source>
        <dbReference type="ARBA" id="ARBA00023033"/>
    </source>
</evidence>
<evidence type="ECO:0000256" key="1">
    <source>
        <dbReference type="ARBA" id="ARBA00001971"/>
    </source>
</evidence>
<dbReference type="GO" id="GO:0016705">
    <property type="term" value="F:oxidoreductase activity, acting on paired donors, with incorporation or reduction of molecular oxygen"/>
    <property type="evidence" value="ECO:0007669"/>
    <property type="project" value="InterPro"/>
</dbReference>
<dbReference type="Gene3D" id="1.10.630.10">
    <property type="entry name" value="Cytochrome P450"/>
    <property type="match status" value="1"/>
</dbReference>
<keyword evidence="4" id="KW-0479">Metal-binding</keyword>
<keyword evidence="3" id="KW-0349">Heme</keyword>
<evidence type="ECO:0000256" key="4">
    <source>
        <dbReference type="ARBA" id="ARBA00022723"/>
    </source>
</evidence>
<accession>A0AAV5KKY6</accession>
<dbReference type="GO" id="GO:0005506">
    <property type="term" value="F:iron ion binding"/>
    <property type="evidence" value="ECO:0007669"/>
    <property type="project" value="InterPro"/>
</dbReference>
<protein>
    <recommendedName>
        <fullName evidence="10">Cytochrome P450</fullName>
    </recommendedName>
</protein>
<dbReference type="PANTHER" id="PTHR24296">
    <property type="entry name" value="CYTOCHROME P450"/>
    <property type="match status" value="1"/>
</dbReference>
<dbReference type="SUPFAM" id="SSF48264">
    <property type="entry name" value="Cytochrome P450"/>
    <property type="match status" value="1"/>
</dbReference>
<dbReference type="InterPro" id="IPR036396">
    <property type="entry name" value="Cyt_P450_sf"/>
</dbReference>
<keyword evidence="7" id="KW-0503">Monooxygenase</keyword>